<dbReference type="GO" id="GO:0030488">
    <property type="term" value="P:tRNA methylation"/>
    <property type="evidence" value="ECO:0007669"/>
    <property type="project" value="InterPro"/>
</dbReference>
<keyword evidence="3 5" id="KW-0949">S-adenosyl-L-methionine</keyword>
<organism evidence="9 10">
    <name type="scientific">Desulfolutivibrio sulfodismutans</name>
    <dbReference type="NCBI Taxonomy" id="63561"/>
    <lineage>
        <taxon>Bacteria</taxon>
        <taxon>Pseudomonadati</taxon>
        <taxon>Thermodesulfobacteriota</taxon>
        <taxon>Desulfovibrionia</taxon>
        <taxon>Desulfovibrionales</taxon>
        <taxon>Desulfovibrionaceae</taxon>
        <taxon>Desulfolutivibrio</taxon>
    </lineage>
</organism>
<gene>
    <name evidence="9" type="ORF">G3N56_13495</name>
</gene>
<comment type="subunit">
    <text evidence="5">Homotetramer composed of a dimer of dimers.</text>
</comment>
<keyword evidence="4 5" id="KW-0819">tRNA processing</keyword>
<dbReference type="Proteomes" id="UP000469724">
    <property type="component" value="Unassembled WGS sequence"/>
</dbReference>
<comment type="catalytic activity">
    <reaction evidence="5">
        <text>adenosine(58) in tRNA + S-adenosyl-L-methionine = N(1)-methyladenosine(58) in tRNA + S-adenosyl-L-homocysteine + H(+)</text>
        <dbReference type="Rhea" id="RHEA:43152"/>
        <dbReference type="Rhea" id="RHEA-COMP:10365"/>
        <dbReference type="Rhea" id="RHEA-COMP:10366"/>
        <dbReference type="ChEBI" id="CHEBI:15378"/>
        <dbReference type="ChEBI" id="CHEBI:57856"/>
        <dbReference type="ChEBI" id="CHEBI:59789"/>
        <dbReference type="ChEBI" id="CHEBI:74411"/>
        <dbReference type="ChEBI" id="CHEBI:74491"/>
        <dbReference type="EC" id="2.1.1.220"/>
    </reaction>
</comment>
<feature type="binding site" evidence="6">
    <location>
        <position position="181"/>
    </location>
    <ligand>
        <name>S-adenosyl-L-methionine</name>
        <dbReference type="ChEBI" id="CHEBI:59789"/>
    </ligand>
</feature>
<comment type="function">
    <text evidence="5">Catalyzes the S-adenosyl-L-methionine-dependent formation of N(1)-methyladenine at position 58 (m1A58) in tRNA.</text>
</comment>
<feature type="binding site" evidence="6">
    <location>
        <position position="153"/>
    </location>
    <ligand>
        <name>S-adenosyl-L-methionine</name>
        <dbReference type="ChEBI" id="CHEBI:59789"/>
    </ligand>
</feature>
<evidence type="ECO:0000256" key="1">
    <source>
        <dbReference type="ARBA" id="ARBA00022603"/>
    </source>
</evidence>
<protein>
    <recommendedName>
        <fullName evidence="5">tRNA (adenine(58)-N(1))-methyltransferase TrmI</fullName>
        <ecNumber evidence="5">2.1.1.220</ecNumber>
    </recommendedName>
</protein>
<dbReference type="PROSITE" id="PS51620">
    <property type="entry name" value="SAM_TRM61"/>
    <property type="match status" value="1"/>
</dbReference>
<evidence type="ECO:0000256" key="2">
    <source>
        <dbReference type="ARBA" id="ARBA00022679"/>
    </source>
</evidence>
<dbReference type="GO" id="GO:0031515">
    <property type="term" value="C:tRNA (m1A) methyltransferase complex"/>
    <property type="evidence" value="ECO:0007669"/>
    <property type="project" value="UniProtKB-UniRule"/>
</dbReference>
<dbReference type="InterPro" id="IPR049470">
    <property type="entry name" value="TRM61_C"/>
</dbReference>
<dbReference type="CDD" id="cd02440">
    <property type="entry name" value="AdoMet_MTases"/>
    <property type="match status" value="1"/>
</dbReference>
<keyword evidence="1 5" id="KW-0489">Methyltransferase</keyword>
<dbReference type="InterPro" id="IPR014816">
    <property type="entry name" value="tRNA_MeTrfase_Gcd14"/>
</dbReference>
<evidence type="ECO:0000256" key="5">
    <source>
        <dbReference type="PIRNR" id="PIRNR017269"/>
    </source>
</evidence>
<dbReference type="GO" id="GO:0160107">
    <property type="term" value="F:tRNA (adenine(58)-N1)-methyltransferase activity"/>
    <property type="evidence" value="ECO:0007669"/>
    <property type="project" value="UniProtKB-EC"/>
</dbReference>
<comment type="caution">
    <text evidence="9">The sequence shown here is derived from an EMBL/GenBank/DDBJ whole genome shotgun (WGS) entry which is preliminary data.</text>
</comment>
<evidence type="ECO:0000259" key="8">
    <source>
        <dbReference type="Pfam" id="PF08704"/>
    </source>
</evidence>
<feature type="region of interest" description="Disordered" evidence="7">
    <location>
        <begin position="280"/>
        <end position="330"/>
    </location>
</feature>
<evidence type="ECO:0000313" key="9">
    <source>
        <dbReference type="EMBL" id="NDY57745.1"/>
    </source>
</evidence>
<evidence type="ECO:0000313" key="10">
    <source>
        <dbReference type="Proteomes" id="UP000469724"/>
    </source>
</evidence>
<proteinExistence type="inferred from homology"/>
<evidence type="ECO:0000256" key="3">
    <source>
        <dbReference type="ARBA" id="ARBA00022691"/>
    </source>
</evidence>
<dbReference type="InterPro" id="IPR029063">
    <property type="entry name" value="SAM-dependent_MTases_sf"/>
</dbReference>
<dbReference type="EC" id="2.1.1.220" evidence="5"/>
<feature type="compositionally biased region" description="Low complexity" evidence="7">
    <location>
        <begin position="293"/>
        <end position="307"/>
    </location>
</feature>
<feature type="binding site" evidence="6">
    <location>
        <position position="125"/>
    </location>
    <ligand>
        <name>S-adenosyl-L-methionine</name>
        <dbReference type="ChEBI" id="CHEBI:59789"/>
    </ligand>
</feature>
<dbReference type="PANTHER" id="PTHR12133:SF1">
    <property type="entry name" value="TRNA (ADENINE(58)-N(1))-METHYLTRANSFERASE, MITOCHONDRIAL"/>
    <property type="match status" value="1"/>
</dbReference>
<name>A0A7K3NPL4_9BACT</name>
<dbReference type="Gene3D" id="3.40.50.150">
    <property type="entry name" value="Vaccinia Virus protein VP39"/>
    <property type="match status" value="1"/>
</dbReference>
<dbReference type="Pfam" id="PF08704">
    <property type="entry name" value="GCD14"/>
    <property type="match status" value="1"/>
</dbReference>
<dbReference type="AlphaFoldDB" id="A0A7K3NPL4"/>
<feature type="domain" description="tRNA (adenine(58)-N(1))-methyltransferase catalytic subunit TRM61 C-terminal" evidence="8">
    <location>
        <begin position="71"/>
        <end position="239"/>
    </location>
</feature>
<dbReference type="PIRSF" id="PIRSF017269">
    <property type="entry name" value="GCD14"/>
    <property type="match status" value="1"/>
</dbReference>
<evidence type="ECO:0000256" key="7">
    <source>
        <dbReference type="SAM" id="MobiDB-lite"/>
    </source>
</evidence>
<evidence type="ECO:0000256" key="4">
    <source>
        <dbReference type="ARBA" id="ARBA00022694"/>
    </source>
</evidence>
<feature type="compositionally biased region" description="Pro residues" evidence="7">
    <location>
        <begin position="308"/>
        <end position="330"/>
    </location>
</feature>
<dbReference type="Gene3D" id="3.10.330.20">
    <property type="match status" value="1"/>
</dbReference>
<comment type="similarity">
    <text evidence="5">Belongs to the class I-like SAM-binding methyltransferase superfamily. TRM61 family.</text>
</comment>
<accession>A0A7K3NPL4</accession>
<evidence type="ECO:0000256" key="6">
    <source>
        <dbReference type="PIRSR" id="PIRSR017269-1"/>
    </source>
</evidence>
<dbReference type="PANTHER" id="PTHR12133">
    <property type="entry name" value="TRNA (ADENINE(58)-N(1))-METHYLTRANSFERASE"/>
    <property type="match status" value="1"/>
</dbReference>
<feature type="binding site" evidence="6">
    <location>
        <begin position="104"/>
        <end position="107"/>
    </location>
    <ligand>
        <name>S-adenosyl-L-methionine</name>
        <dbReference type="ChEBI" id="CHEBI:59789"/>
    </ligand>
</feature>
<keyword evidence="10" id="KW-1185">Reference proteome</keyword>
<keyword evidence="2 5" id="KW-0808">Transferase</keyword>
<reference evidence="9 10" key="1">
    <citation type="submission" date="2020-02" db="EMBL/GenBank/DDBJ databases">
        <title>Comparative genomics of sulfur disproportionating microorganisms.</title>
        <authorList>
            <person name="Ward L.M."/>
            <person name="Bertran E."/>
            <person name="Johnston D.T."/>
        </authorList>
    </citation>
    <scope>NUCLEOTIDE SEQUENCE [LARGE SCALE GENOMIC DNA]</scope>
    <source>
        <strain evidence="9 10">DSM 3696</strain>
    </source>
</reference>
<dbReference type="SUPFAM" id="SSF53335">
    <property type="entry name" value="S-adenosyl-L-methionine-dependent methyltransferases"/>
    <property type="match status" value="1"/>
</dbReference>
<sequence length="330" mass="35114">MTPGDLILLVSPKGKQYLRKFDPEAKLHTQDGVIDLSQVAQAGYGGVIASHMGSLYRVLRPSTYQLIKGVKRSTQIMYPKEIGYVLLKLGIGPGTRVVEAGSGSGGLTTALAYQVGDTGRVYTFERRPEFYELSGKNLEAAGLSHRVTRYNHDILQGFAPEGMVPGDPASDPSGADALFLDVRTPWDHLEQVAAVVCPGAPVGFLLPTTNQISDLLRGLETAPFEDVEVLEILVRRYKPVADRLRPEDRMVAHTGFLIFARHAGTPFTGSIPVLDRVRRAQENPDDDGPPAPGANATPHAPGTSGPAAPAPPPSATDPTASDPPPSGADA</sequence>
<dbReference type="EMBL" id="JAAGRQ010000060">
    <property type="protein sequence ID" value="NDY57745.1"/>
    <property type="molecule type" value="Genomic_DNA"/>
</dbReference>